<comment type="cofactor">
    <cofactor evidence="1">
        <name>Mg(2+)</name>
        <dbReference type="ChEBI" id="CHEBI:18420"/>
    </cofactor>
</comment>
<evidence type="ECO:0000256" key="7">
    <source>
        <dbReference type="ARBA" id="ARBA00022741"/>
    </source>
</evidence>
<dbReference type="OMA" id="ARNKERP"/>
<keyword evidence="14" id="KW-1185">Reference proteome</keyword>
<dbReference type="NCBIfam" id="TIGR00231">
    <property type="entry name" value="small_GTP"/>
    <property type="match status" value="1"/>
</dbReference>
<evidence type="ECO:0000313" key="13">
    <source>
        <dbReference type="Ensembl" id="ENSEBUP00000017671.1"/>
    </source>
</evidence>
<dbReference type="SUPFAM" id="SSF52540">
    <property type="entry name" value="P-loop containing nucleoside triphosphate hydrolases"/>
    <property type="match status" value="1"/>
</dbReference>
<dbReference type="PANTHER" id="PTHR24072">
    <property type="entry name" value="RHO FAMILY GTPASE"/>
    <property type="match status" value="1"/>
</dbReference>
<dbReference type="Gene3D" id="3.40.50.300">
    <property type="entry name" value="P-loop containing nucleotide triphosphate hydrolases"/>
    <property type="match status" value="1"/>
</dbReference>
<dbReference type="PROSITE" id="PS51421">
    <property type="entry name" value="RAS"/>
    <property type="match status" value="1"/>
</dbReference>
<keyword evidence="10" id="KW-0472">Membrane</keyword>
<accession>A0A8C4QMJ7</accession>
<dbReference type="GO" id="GO:0005886">
    <property type="term" value="C:plasma membrane"/>
    <property type="evidence" value="ECO:0007669"/>
    <property type="project" value="UniProtKB-SubCell"/>
</dbReference>
<evidence type="ECO:0000256" key="10">
    <source>
        <dbReference type="ARBA" id="ARBA00023136"/>
    </source>
</evidence>
<evidence type="ECO:0000256" key="2">
    <source>
        <dbReference type="ARBA" id="ARBA00004342"/>
    </source>
</evidence>
<comment type="subcellular location">
    <subcellularLocation>
        <location evidence="2">Cell membrane</location>
        <topology evidence="2">Lipid-anchor</topology>
        <orientation evidence="2">Cytoplasmic side</orientation>
    </subcellularLocation>
</comment>
<name>A0A8C4QMJ7_EPTBU</name>
<sequence>MKSLMRSTMVPYWGGNYQLLDDAPPVPPHGVSPGGDVRLEPGAFMPRMPENKVKCVLVGDGAVGKTSLIVSYTTNGYPTSYVPTAFDNYSVMVAVDGKPTQLELCDTAGQDEFDLLRPLCYPNADVFLLCFSVAVPSSFHNAEFVWMPEIRRHAPCTPLLLVGTQTDLRDDVQVLIGLAERGERPVSVPEARRFAAQEGAAAYVECSALTQKNLKEVFDLAILAGLGRNSRPLSRRRKKCHKKGCATDKVRSLSKTWWKKYSCFG</sequence>
<evidence type="ECO:0000256" key="9">
    <source>
        <dbReference type="ARBA" id="ARBA00023134"/>
    </source>
</evidence>
<reference evidence="13" key="1">
    <citation type="submission" date="2025-08" db="UniProtKB">
        <authorList>
            <consortium name="Ensembl"/>
        </authorList>
    </citation>
    <scope>IDENTIFICATION</scope>
</reference>
<dbReference type="GO" id="GO:0046872">
    <property type="term" value="F:metal ion binding"/>
    <property type="evidence" value="ECO:0007669"/>
    <property type="project" value="UniProtKB-KW"/>
</dbReference>
<evidence type="ECO:0000256" key="3">
    <source>
        <dbReference type="ARBA" id="ARBA00010142"/>
    </source>
</evidence>
<dbReference type="AlphaFoldDB" id="A0A8C4QMJ7"/>
<dbReference type="SMART" id="SM00173">
    <property type="entry name" value="RAS"/>
    <property type="match status" value="1"/>
</dbReference>
<evidence type="ECO:0000256" key="6">
    <source>
        <dbReference type="ARBA" id="ARBA00022723"/>
    </source>
</evidence>
<dbReference type="GO" id="GO:0003924">
    <property type="term" value="F:GTPase activity"/>
    <property type="evidence" value="ECO:0007669"/>
    <property type="project" value="InterPro"/>
</dbReference>
<evidence type="ECO:0000256" key="12">
    <source>
        <dbReference type="ARBA" id="ARBA00023288"/>
    </source>
</evidence>
<keyword evidence="9" id="KW-0342">GTP-binding</keyword>
<dbReference type="GO" id="GO:0005525">
    <property type="term" value="F:GTP binding"/>
    <property type="evidence" value="ECO:0007669"/>
    <property type="project" value="UniProtKB-KW"/>
</dbReference>
<evidence type="ECO:0000256" key="1">
    <source>
        <dbReference type="ARBA" id="ARBA00001946"/>
    </source>
</evidence>
<dbReference type="PRINTS" id="PR00449">
    <property type="entry name" value="RASTRNSFRMNG"/>
</dbReference>
<keyword evidence="4" id="KW-1003">Cell membrane</keyword>
<dbReference type="InterPro" id="IPR027417">
    <property type="entry name" value="P-loop_NTPase"/>
</dbReference>
<keyword evidence="12" id="KW-0449">Lipoprotein</keyword>
<protein>
    <submittedName>
        <fullName evidence="13">Ras homolog family member U</fullName>
    </submittedName>
</protein>
<comment type="similarity">
    <text evidence="3">Belongs to the small GTPase superfamily. Rho family.</text>
</comment>
<keyword evidence="6" id="KW-0479">Metal-binding</keyword>
<dbReference type="GeneTree" id="ENSGT00940000156644"/>
<dbReference type="GO" id="GO:0007010">
    <property type="term" value="P:cytoskeleton organization"/>
    <property type="evidence" value="ECO:0007669"/>
    <property type="project" value="UniProtKB-ARBA"/>
</dbReference>
<proteinExistence type="inferred from homology"/>
<dbReference type="InterPro" id="IPR001806">
    <property type="entry name" value="Small_GTPase"/>
</dbReference>
<dbReference type="SMART" id="SM00175">
    <property type="entry name" value="RAB"/>
    <property type="match status" value="1"/>
</dbReference>
<dbReference type="SMART" id="SM00174">
    <property type="entry name" value="RHO"/>
    <property type="match status" value="1"/>
</dbReference>
<keyword evidence="7" id="KW-0547">Nucleotide-binding</keyword>
<keyword evidence="11" id="KW-0564">Palmitate</keyword>
<dbReference type="Proteomes" id="UP000694388">
    <property type="component" value="Unplaced"/>
</dbReference>
<dbReference type="PROSITE" id="PS51419">
    <property type="entry name" value="RAB"/>
    <property type="match status" value="1"/>
</dbReference>
<organism evidence="13 14">
    <name type="scientific">Eptatretus burgeri</name>
    <name type="common">Inshore hagfish</name>
    <dbReference type="NCBI Taxonomy" id="7764"/>
    <lineage>
        <taxon>Eukaryota</taxon>
        <taxon>Metazoa</taxon>
        <taxon>Chordata</taxon>
        <taxon>Craniata</taxon>
        <taxon>Vertebrata</taxon>
        <taxon>Cyclostomata</taxon>
        <taxon>Myxini</taxon>
        <taxon>Myxiniformes</taxon>
        <taxon>Myxinidae</taxon>
        <taxon>Eptatretinae</taxon>
        <taxon>Eptatretus</taxon>
    </lineage>
</organism>
<dbReference type="GO" id="GO:0008360">
    <property type="term" value="P:regulation of cell shape"/>
    <property type="evidence" value="ECO:0007669"/>
    <property type="project" value="UniProtKB-ARBA"/>
</dbReference>
<dbReference type="Pfam" id="PF00071">
    <property type="entry name" value="Ras"/>
    <property type="match status" value="1"/>
</dbReference>
<evidence type="ECO:0000256" key="5">
    <source>
        <dbReference type="ARBA" id="ARBA00022553"/>
    </source>
</evidence>
<dbReference type="CDD" id="cd04130">
    <property type="entry name" value="Wrch_1"/>
    <property type="match status" value="1"/>
</dbReference>
<reference evidence="13" key="2">
    <citation type="submission" date="2025-09" db="UniProtKB">
        <authorList>
            <consortium name="Ensembl"/>
        </authorList>
    </citation>
    <scope>IDENTIFICATION</scope>
</reference>
<dbReference type="Ensembl" id="ENSEBUT00000018247.1">
    <property type="protein sequence ID" value="ENSEBUP00000017671.1"/>
    <property type="gene ID" value="ENSEBUG00000011043.1"/>
</dbReference>
<dbReference type="InterPro" id="IPR005225">
    <property type="entry name" value="Small_GTP-bd"/>
</dbReference>
<keyword evidence="8" id="KW-0460">Magnesium</keyword>
<evidence type="ECO:0000256" key="4">
    <source>
        <dbReference type="ARBA" id="ARBA00022475"/>
    </source>
</evidence>
<evidence type="ECO:0000256" key="11">
    <source>
        <dbReference type="ARBA" id="ARBA00023139"/>
    </source>
</evidence>
<dbReference type="GO" id="GO:0007264">
    <property type="term" value="P:small GTPase-mediated signal transduction"/>
    <property type="evidence" value="ECO:0007669"/>
    <property type="project" value="InterPro"/>
</dbReference>
<dbReference type="FunFam" id="3.40.50.300:FF:000561">
    <property type="entry name" value="rho-related GTP-binding protein RhoV"/>
    <property type="match status" value="1"/>
</dbReference>
<evidence type="ECO:0000313" key="14">
    <source>
        <dbReference type="Proteomes" id="UP000694388"/>
    </source>
</evidence>
<evidence type="ECO:0000256" key="8">
    <source>
        <dbReference type="ARBA" id="ARBA00022842"/>
    </source>
</evidence>
<dbReference type="PROSITE" id="PS51420">
    <property type="entry name" value="RHO"/>
    <property type="match status" value="1"/>
</dbReference>
<keyword evidence="5" id="KW-0597">Phosphoprotein</keyword>
<dbReference type="InterPro" id="IPR003578">
    <property type="entry name" value="Small_GTPase_Rho"/>
</dbReference>